<dbReference type="EMBL" id="LAZR01012658">
    <property type="protein sequence ID" value="KKM25715.1"/>
    <property type="molecule type" value="Genomic_DNA"/>
</dbReference>
<protein>
    <submittedName>
        <fullName evidence="1">Uncharacterized protein</fullName>
    </submittedName>
</protein>
<comment type="caution">
    <text evidence="1">The sequence shown here is derived from an EMBL/GenBank/DDBJ whole genome shotgun (WGS) entry which is preliminary data.</text>
</comment>
<accession>A0A0F9LE57</accession>
<name>A0A0F9LE57_9ZZZZ</name>
<sequence length="92" mass="10050">MTFYSDHEHEAPNQTAPCEYEIPLAGGGTRVCGADWSSVLHPPDQYRHWCPALEAGGDCVHEEIAATRAEGGAMDVAELEEFEALVEGRHEP</sequence>
<organism evidence="1">
    <name type="scientific">marine sediment metagenome</name>
    <dbReference type="NCBI Taxonomy" id="412755"/>
    <lineage>
        <taxon>unclassified sequences</taxon>
        <taxon>metagenomes</taxon>
        <taxon>ecological metagenomes</taxon>
    </lineage>
</organism>
<evidence type="ECO:0000313" key="1">
    <source>
        <dbReference type="EMBL" id="KKM25715.1"/>
    </source>
</evidence>
<dbReference type="AlphaFoldDB" id="A0A0F9LE57"/>
<proteinExistence type="predicted"/>
<gene>
    <name evidence="1" type="ORF">LCGC14_1592150</name>
</gene>
<reference evidence="1" key="1">
    <citation type="journal article" date="2015" name="Nature">
        <title>Complex archaea that bridge the gap between prokaryotes and eukaryotes.</title>
        <authorList>
            <person name="Spang A."/>
            <person name="Saw J.H."/>
            <person name="Jorgensen S.L."/>
            <person name="Zaremba-Niedzwiedzka K."/>
            <person name="Martijn J."/>
            <person name="Lind A.E."/>
            <person name="van Eijk R."/>
            <person name="Schleper C."/>
            <person name="Guy L."/>
            <person name="Ettema T.J."/>
        </authorList>
    </citation>
    <scope>NUCLEOTIDE SEQUENCE</scope>
</reference>